<evidence type="ECO:0000313" key="2">
    <source>
        <dbReference type="EMBL" id="KIJ09131.1"/>
    </source>
</evidence>
<reference evidence="3" key="2">
    <citation type="submission" date="2015-01" db="EMBL/GenBank/DDBJ databases">
        <title>Evolutionary Origins and Diversification of the Mycorrhizal Mutualists.</title>
        <authorList>
            <consortium name="DOE Joint Genome Institute"/>
            <consortium name="Mycorrhizal Genomics Consortium"/>
            <person name="Kohler A."/>
            <person name="Kuo A."/>
            <person name="Nagy L.G."/>
            <person name="Floudas D."/>
            <person name="Copeland A."/>
            <person name="Barry K.W."/>
            <person name="Cichocki N."/>
            <person name="Veneault-Fourrey C."/>
            <person name="LaButti K."/>
            <person name="Lindquist E.A."/>
            <person name="Lipzen A."/>
            <person name="Lundell T."/>
            <person name="Morin E."/>
            <person name="Murat C."/>
            <person name="Riley R."/>
            <person name="Ohm R."/>
            <person name="Sun H."/>
            <person name="Tunlid A."/>
            <person name="Henrissat B."/>
            <person name="Grigoriev I.V."/>
            <person name="Hibbett D.S."/>
            <person name="Martin F."/>
        </authorList>
    </citation>
    <scope>NUCLEOTIDE SEQUENCE [LARGE SCALE GENOMIC DNA]</scope>
    <source>
        <strain evidence="3">ATCC 200175</strain>
    </source>
</reference>
<keyword evidence="3" id="KW-1185">Reference proteome</keyword>
<feature type="non-terminal residue" evidence="2">
    <location>
        <position position="1"/>
    </location>
</feature>
<accession>A0A0C9TPP5</accession>
<feature type="region of interest" description="Disordered" evidence="1">
    <location>
        <begin position="22"/>
        <end position="102"/>
    </location>
</feature>
<dbReference type="AlphaFoldDB" id="A0A0C9TPP5"/>
<evidence type="ECO:0000313" key="3">
    <source>
        <dbReference type="Proteomes" id="UP000053647"/>
    </source>
</evidence>
<feature type="compositionally biased region" description="Basic and acidic residues" evidence="1">
    <location>
        <begin position="22"/>
        <end position="31"/>
    </location>
</feature>
<name>A0A0C9TPP5_PAXIN</name>
<feature type="region of interest" description="Disordered" evidence="1">
    <location>
        <begin position="120"/>
        <end position="158"/>
    </location>
</feature>
<dbReference type="EMBL" id="KN819501">
    <property type="protein sequence ID" value="KIJ09131.1"/>
    <property type="molecule type" value="Genomic_DNA"/>
</dbReference>
<feature type="compositionally biased region" description="Polar residues" evidence="1">
    <location>
        <begin position="66"/>
        <end position="87"/>
    </location>
</feature>
<evidence type="ECO:0000256" key="1">
    <source>
        <dbReference type="SAM" id="MobiDB-lite"/>
    </source>
</evidence>
<proteinExistence type="predicted"/>
<feature type="compositionally biased region" description="Low complexity" evidence="1">
    <location>
        <begin position="90"/>
        <end position="102"/>
    </location>
</feature>
<dbReference type="Proteomes" id="UP000053647">
    <property type="component" value="Unassembled WGS sequence"/>
</dbReference>
<protein>
    <submittedName>
        <fullName evidence="2">Uncharacterized protein</fullName>
    </submittedName>
</protein>
<sequence length="158" mass="16448">GDETTDGTRSHLRFLSRVFCREETPADDPRQFQHRIGNSFNDTQDYPGAPGLPNRSGSATPRPPQDSGTATISGELSREGSTTSLNRIGTAPVAAAASTPSPILELPEREAAALATELAAVTPEGPSPLTTTAPESISADEQPTQTAPAVVINEAESP</sequence>
<feature type="non-terminal residue" evidence="2">
    <location>
        <position position="158"/>
    </location>
</feature>
<dbReference type="OrthoDB" id="2624884at2759"/>
<dbReference type="HOGENOM" id="CLU_1673464_0_0_1"/>
<feature type="compositionally biased region" description="Polar residues" evidence="1">
    <location>
        <begin position="128"/>
        <end position="147"/>
    </location>
</feature>
<organism evidence="2 3">
    <name type="scientific">Paxillus involutus ATCC 200175</name>
    <dbReference type="NCBI Taxonomy" id="664439"/>
    <lineage>
        <taxon>Eukaryota</taxon>
        <taxon>Fungi</taxon>
        <taxon>Dikarya</taxon>
        <taxon>Basidiomycota</taxon>
        <taxon>Agaricomycotina</taxon>
        <taxon>Agaricomycetes</taxon>
        <taxon>Agaricomycetidae</taxon>
        <taxon>Boletales</taxon>
        <taxon>Paxilineae</taxon>
        <taxon>Paxillaceae</taxon>
        <taxon>Paxillus</taxon>
    </lineage>
</organism>
<reference evidence="2 3" key="1">
    <citation type="submission" date="2014-06" db="EMBL/GenBank/DDBJ databases">
        <authorList>
            <consortium name="DOE Joint Genome Institute"/>
            <person name="Kuo A."/>
            <person name="Kohler A."/>
            <person name="Nagy L.G."/>
            <person name="Floudas D."/>
            <person name="Copeland A."/>
            <person name="Barry K.W."/>
            <person name="Cichocki N."/>
            <person name="Veneault-Fourrey C."/>
            <person name="LaButti K."/>
            <person name="Lindquist E.A."/>
            <person name="Lipzen A."/>
            <person name="Lundell T."/>
            <person name="Morin E."/>
            <person name="Murat C."/>
            <person name="Sun H."/>
            <person name="Tunlid A."/>
            <person name="Henrissat B."/>
            <person name="Grigoriev I.V."/>
            <person name="Hibbett D.S."/>
            <person name="Martin F."/>
            <person name="Nordberg H.P."/>
            <person name="Cantor M.N."/>
            <person name="Hua S.X."/>
        </authorList>
    </citation>
    <scope>NUCLEOTIDE SEQUENCE [LARGE SCALE GENOMIC DNA]</scope>
    <source>
        <strain evidence="2 3">ATCC 200175</strain>
    </source>
</reference>
<gene>
    <name evidence="2" type="ORF">PAXINDRAFT_102327</name>
</gene>